<feature type="compositionally biased region" description="Basic and acidic residues" evidence="1">
    <location>
        <begin position="375"/>
        <end position="385"/>
    </location>
</feature>
<sequence>MGLFQPKPNIHLSTEDEEGANTSRRPPTFSRKSSNWSIPCCSHINLGKSRGRIQLPEDSDNDESADEDFNQPASFNSNIDHSENLPNVFLQAQARSQTSLSRNPFARVSFSPNEEEIQQQKNKRFSSEVDATTEERQVDSFMPEASGEEELANFTRSSFTRYDDEPDWTESYKDDDEEDSVKSIETAAAVTAFKIKTDKKEYTTEEDDTKTNLSQDILNTQATITNASINIPNEQKNDTSSITTTTTTITTSSTTEDVIPQIEKEVLHLLPLPRLSKEIPPAMIHKKPSFEKSMYGEQPLMSVDRKSHGGRVSRFSMTEQDYLTLKKADEEKQLEKRISSLNVANTTSTSVALAASTTKVDHEKLPQDDPLGGHTIDDTITKEQDLQQQLQRQQTKPLTAEVKGDRRASIAQSLLGDKLDDFTEKLAFIKKNIIMSIDSDEEDDDEEISAENILKKMEKAKSNSTITTPSDQKPLPTLHRRTSSLMDAVPTIARFMNQIGGGGGGGSTTTTPEINSTVQLSSSQTSTSSFSPSSLFSALAGPMPEPSASNTSLQQTTITTKKMGEKRSIQEEGEEAEEDEELFDFNKVLEIGKNVKTFGEGFVGNGIRMFNDVATRVKTTVEEEQKRAAAEMAAQKNESTSTSSSSTNENEWMHNYL</sequence>
<name>A0A8H7VGV7_9FUNG</name>
<feature type="region of interest" description="Disordered" evidence="1">
    <location>
        <begin position="622"/>
        <end position="657"/>
    </location>
</feature>
<comment type="caution">
    <text evidence="2">The sequence shown here is derived from an EMBL/GenBank/DDBJ whole genome shotgun (WGS) entry which is preliminary data.</text>
</comment>
<dbReference type="EMBL" id="JAEPRC010000001">
    <property type="protein sequence ID" value="KAG2216023.1"/>
    <property type="molecule type" value="Genomic_DNA"/>
</dbReference>
<gene>
    <name evidence="2" type="ORF">INT46_007083</name>
</gene>
<dbReference type="Proteomes" id="UP000650833">
    <property type="component" value="Unassembled WGS sequence"/>
</dbReference>
<feature type="region of interest" description="Disordered" evidence="1">
    <location>
        <begin position="357"/>
        <end position="404"/>
    </location>
</feature>
<keyword evidence="3" id="KW-1185">Reference proteome</keyword>
<reference evidence="2" key="1">
    <citation type="submission" date="2020-12" db="EMBL/GenBank/DDBJ databases">
        <title>Metabolic potential, ecology and presence of endohyphal bacteria is reflected in genomic diversity of Mucoromycotina.</title>
        <authorList>
            <person name="Muszewska A."/>
            <person name="Okrasinska A."/>
            <person name="Steczkiewicz K."/>
            <person name="Drgas O."/>
            <person name="Orlowska M."/>
            <person name="Perlinska-Lenart U."/>
            <person name="Aleksandrzak-Piekarczyk T."/>
            <person name="Szatraj K."/>
            <person name="Zielenkiewicz U."/>
            <person name="Pilsyk S."/>
            <person name="Malc E."/>
            <person name="Mieczkowski P."/>
            <person name="Kruszewska J.S."/>
            <person name="Biernat P."/>
            <person name="Pawlowska J."/>
        </authorList>
    </citation>
    <scope>NUCLEOTIDE SEQUENCE</scope>
    <source>
        <strain evidence="2">CBS 226.32</strain>
    </source>
</reference>
<organism evidence="2 3">
    <name type="scientific">Mucor plumbeus</name>
    <dbReference type="NCBI Taxonomy" id="97098"/>
    <lineage>
        <taxon>Eukaryota</taxon>
        <taxon>Fungi</taxon>
        <taxon>Fungi incertae sedis</taxon>
        <taxon>Mucoromycota</taxon>
        <taxon>Mucoromycotina</taxon>
        <taxon>Mucoromycetes</taxon>
        <taxon>Mucorales</taxon>
        <taxon>Mucorineae</taxon>
        <taxon>Mucoraceae</taxon>
        <taxon>Mucor</taxon>
    </lineage>
</organism>
<dbReference type="AlphaFoldDB" id="A0A8H7VGV7"/>
<evidence type="ECO:0000256" key="1">
    <source>
        <dbReference type="SAM" id="MobiDB-lite"/>
    </source>
</evidence>
<feature type="compositionally biased region" description="Polar residues" evidence="1">
    <location>
        <begin position="20"/>
        <end position="37"/>
    </location>
</feature>
<evidence type="ECO:0000313" key="2">
    <source>
        <dbReference type="EMBL" id="KAG2216023.1"/>
    </source>
</evidence>
<evidence type="ECO:0000313" key="3">
    <source>
        <dbReference type="Proteomes" id="UP000650833"/>
    </source>
</evidence>
<feature type="compositionally biased region" description="Low complexity" evidence="1">
    <location>
        <begin position="637"/>
        <end position="650"/>
    </location>
</feature>
<feature type="region of interest" description="Disordered" evidence="1">
    <location>
        <begin position="1"/>
        <end position="79"/>
    </location>
</feature>
<feature type="region of interest" description="Disordered" evidence="1">
    <location>
        <begin position="112"/>
        <end position="135"/>
    </location>
</feature>
<proteinExistence type="predicted"/>
<accession>A0A8H7VGV7</accession>
<dbReference type="OrthoDB" id="2290810at2759"/>
<feature type="compositionally biased region" description="Acidic residues" evidence="1">
    <location>
        <begin position="57"/>
        <end position="69"/>
    </location>
</feature>
<protein>
    <submittedName>
        <fullName evidence="2">Uncharacterized protein</fullName>
    </submittedName>
</protein>